<name>A0A834FN25_ORYME</name>
<sequence length="94" mass="10086">MVCLLSGHLGLGHLRGGVGPCMVGAPSRNCLLGPRSRDCGGVTSNPYGGDQQQTEGPLLFLLWSLAANTRFLHVYQRNQRARTAVNWKHGSVNG</sequence>
<dbReference type="AlphaFoldDB" id="A0A834FN25"/>
<reference evidence="1" key="1">
    <citation type="journal article" name="BMC Genomics">
        <title>Long-read sequencing and de novo genome assembly of marine medaka (Oryzias melastigma).</title>
        <authorList>
            <person name="Liang P."/>
            <person name="Saqib H.S.A."/>
            <person name="Ni X."/>
            <person name="Shen Y."/>
        </authorList>
    </citation>
    <scope>NUCLEOTIDE SEQUENCE</scope>
    <source>
        <strain evidence="1">Bigg-433</strain>
    </source>
</reference>
<evidence type="ECO:0000313" key="2">
    <source>
        <dbReference type="Proteomes" id="UP000646548"/>
    </source>
</evidence>
<dbReference type="EMBL" id="WKFB01000067">
    <property type="protein sequence ID" value="KAF6737330.1"/>
    <property type="molecule type" value="Genomic_DNA"/>
</dbReference>
<proteinExistence type="predicted"/>
<dbReference type="Proteomes" id="UP000646548">
    <property type="component" value="Unassembled WGS sequence"/>
</dbReference>
<accession>A0A834FN25</accession>
<gene>
    <name evidence="1" type="ORF">FQA47_016062</name>
</gene>
<organism evidence="1 2">
    <name type="scientific">Oryzias melastigma</name>
    <name type="common">Marine medaka</name>
    <dbReference type="NCBI Taxonomy" id="30732"/>
    <lineage>
        <taxon>Eukaryota</taxon>
        <taxon>Metazoa</taxon>
        <taxon>Chordata</taxon>
        <taxon>Craniata</taxon>
        <taxon>Vertebrata</taxon>
        <taxon>Euteleostomi</taxon>
        <taxon>Actinopterygii</taxon>
        <taxon>Neopterygii</taxon>
        <taxon>Teleostei</taxon>
        <taxon>Neoteleostei</taxon>
        <taxon>Acanthomorphata</taxon>
        <taxon>Ovalentaria</taxon>
        <taxon>Atherinomorphae</taxon>
        <taxon>Beloniformes</taxon>
        <taxon>Adrianichthyidae</taxon>
        <taxon>Oryziinae</taxon>
        <taxon>Oryzias</taxon>
    </lineage>
</organism>
<protein>
    <submittedName>
        <fullName evidence="1">Uncharacterized protein</fullName>
    </submittedName>
</protein>
<comment type="caution">
    <text evidence="1">The sequence shown here is derived from an EMBL/GenBank/DDBJ whole genome shotgun (WGS) entry which is preliminary data.</text>
</comment>
<evidence type="ECO:0000313" key="1">
    <source>
        <dbReference type="EMBL" id="KAF6737330.1"/>
    </source>
</evidence>